<dbReference type="CDD" id="cd00609">
    <property type="entry name" value="AAT_like"/>
    <property type="match status" value="1"/>
</dbReference>
<gene>
    <name evidence="3" type="ORF">GRF29_1g162585</name>
</gene>
<organism evidence="3 4">
    <name type="scientific">Pseudopithomyces chartarum</name>
    <dbReference type="NCBI Taxonomy" id="1892770"/>
    <lineage>
        <taxon>Eukaryota</taxon>
        <taxon>Fungi</taxon>
        <taxon>Dikarya</taxon>
        <taxon>Ascomycota</taxon>
        <taxon>Pezizomycotina</taxon>
        <taxon>Dothideomycetes</taxon>
        <taxon>Pleosporomycetidae</taxon>
        <taxon>Pleosporales</taxon>
        <taxon>Massarineae</taxon>
        <taxon>Didymosphaeriaceae</taxon>
        <taxon>Pseudopithomyces</taxon>
    </lineage>
</organism>
<dbReference type="Gene3D" id="3.90.1150.10">
    <property type="entry name" value="Aspartate Aminotransferase, domain 1"/>
    <property type="match status" value="2"/>
</dbReference>
<dbReference type="GO" id="GO:0006520">
    <property type="term" value="P:amino acid metabolic process"/>
    <property type="evidence" value="ECO:0007669"/>
    <property type="project" value="TreeGrafter"/>
</dbReference>
<proteinExistence type="predicted"/>
<reference evidence="3 4" key="1">
    <citation type="submission" date="2021-02" db="EMBL/GenBank/DDBJ databases">
        <title>Genome assembly of Pseudopithomyces chartarum.</title>
        <authorList>
            <person name="Jauregui R."/>
            <person name="Singh J."/>
            <person name="Voisey C."/>
        </authorList>
    </citation>
    <scope>NUCLEOTIDE SEQUENCE [LARGE SCALE GENOMIC DNA]</scope>
    <source>
        <strain evidence="3 4">AGR01</strain>
    </source>
</reference>
<dbReference type="EMBL" id="WVTA01000001">
    <property type="protein sequence ID" value="KAK3216556.1"/>
    <property type="molecule type" value="Genomic_DNA"/>
</dbReference>
<dbReference type="Proteomes" id="UP001280581">
    <property type="component" value="Unassembled WGS sequence"/>
</dbReference>
<dbReference type="InterPro" id="IPR015421">
    <property type="entry name" value="PyrdxlP-dep_Trfase_major"/>
</dbReference>
<dbReference type="PRINTS" id="PR00753">
    <property type="entry name" value="ACCSYNTHASE"/>
</dbReference>
<keyword evidence="1" id="KW-0663">Pyridoxal phosphate</keyword>
<dbReference type="InterPro" id="IPR015422">
    <property type="entry name" value="PyrdxlP-dep_Trfase_small"/>
</dbReference>
<evidence type="ECO:0000256" key="1">
    <source>
        <dbReference type="ARBA" id="ARBA00022898"/>
    </source>
</evidence>
<feature type="domain" description="Aminotransferase class I/classII large" evidence="2">
    <location>
        <begin position="48"/>
        <end position="210"/>
    </location>
</feature>
<feature type="domain" description="Aminotransferase class I/classII large" evidence="2">
    <location>
        <begin position="213"/>
        <end position="362"/>
    </location>
</feature>
<dbReference type="PANTHER" id="PTHR43795:SF63">
    <property type="entry name" value="PUTATIVE (AFU_ORTHOLOGUE AFUA_4G00630)-RELATED"/>
    <property type="match status" value="1"/>
</dbReference>
<dbReference type="Gene3D" id="3.40.640.10">
    <property type="entry name" value="Type I PLP-dependent aspartate aminotransferase-like (Major domain)"/>
    <property type="match status" value="2"/>
</dbReference>
<dbReference type="PANTHER" id="PTHR43795">
    <property type="entry name" value="BIFUNCTIONAL ASPARTATE AMINOTRANSFERASE AND GLUTAMATE/ASPARTATE-PREPHENATE AMINOTRANSFERASE-RELATED"/>
    <property type="match status" value="1"/>
</dbReference>
<protein>
    <recommendedName>
        <fullName evidence="2">Aminotransferase class I/classII large domain-containing protein</fullName>
    </recommendedName>
</protein>
<dbReference type="InterPro" id="IPR050478">
    <property type="entry name" value="Ethylene_sulfur-biosynth"/>
</dbReference>
<dbReference type="SUPFAM" id="SSF53383">
    <property type="entry name" value="PLP-dependent transferases"/>
    <property type="match status" value="1"/>
</dbReference>
<name>A0AAN6M8V9_9PLEO</name>
<dbReference type="Pfam" id="PF00155">
    <property type="entry name" value="Aminotran_1_2"/>
    <property type="match status" value="2"/>
</dbReference>
<evidence type="ECO:0000259" key="2">
    <source>
        <dbReference type="Pfam" id="PF00155"/>
    </source>
</evidence>
<comment type="caution">
    <text evidence="3">The sequence shown here is derived from an EMBL/GenBank/DDBJ whole genome shotgun (WGS) entry which is preliminary data.</text>
</comment>
<keyword evidence="4" id="KW-1185">Reference proteome</keyword>
<evidence type="ECO:0000313" key="4">
    <source>
        <dbReference type="Proteomes" id="UP001280581"/>
    </source>
</evidence>
<dbReference type="GO" id="GO:0008483">
    <property type="term" value="F:transaminase activity"/>
    <property type="evidence" value="ECO:0007669"/>
    <property type="project" value="TreeGrafter"/>
</dbReference>
<accession>A0AAN6M8V9</accession>
<sequence length="396" mass="44460">MPDQECISSRAVTFVPQAPQFFDVLDDLWHPESNPNGIVNLGLAENLHASPHTLTYGDGFTGSKRLKTALCQFLNRYFKPLKPLQPAHLFATPGVGNALECCAWSLFDQGDSVLIGRPYWSAFNYIFKIRAQVDVREVSFGTIDPFSLDAVWEYEKEFIRARKESKPVKAILLCSPHNPLGRCYSEEVLKAYMRLCGKLDLHLISDEIYGLSDFGATGLRIGCLVSQSNSLFLKSLESFSLFNFPSSLADGVVASLLEDRTFIERFIVSYRKRLAESYAYAGQFFRTHGIPYMEANASLFLMINLGAVVQDKTLTDSDILVLLRKKKVYVAAGSGYRIEQSGWFRLVIAHPEPVLDEGLRRIVEALMLQESSTLESARIAEKDESQKLTALRAKTE</sequence>
<dbReference type="InterPro" id="IPR015424">
    <property type="entry name" value="PyrdxlP-dep_Trfase"/>
</dbReference>
<dbReference type="AlphaFoldDB" id="A0AAN6M8V9"/>
<dbReference type="InterPro" id="IPR004839">
    <property type="entry name" value="Aminotransferase_I/II_large"/>
</dbReference>
<evidence type="ECO:0000313" key="3">
    <source>
        <dbReference type="EMBL" id="KAK3216556.1"/>
    </source>
</evidence>
<dbReference type="GO" id="GO:0030170">
    <property type="term" value="F:pyridoxal phosphate binding"/>
    <property type="evidence" value="ECO:0007669"/>
    <property type="project" value="InterPro"/>
</dbReference>